<keyword evidence="3" id="KW-1185">Reference proteome</keyword>
<comment type="caution">
    <text evidence="2">The sequence shown here is derived from an EMBL/GenBank/DDBJ whole genome shotgun (WGS) entry which is preliminary data.</text>
</comment>
<name>A0ABQ2VF80_9PSEU</name>
<reference evidence="3" key="1">
    <citation type="journal article" date="2019" name="Int. J. Syst. Evol. Microbiol.">
        <title>The Global Catalogue of Microorganisms (GCM) 10K type strain sequencing project: providing services to taxonomists for standard genome sequencing and annotation.</title>
        <authorList>
            <consortium name="The Broad Institute Genomics Platform"/>
            <consortium name="The Broad Institute Genome Sequencing Center for Infectious Disease"/>
            <person name="Wu L."/>
            <person name="Ma J."/>
        </authorList>
    </citation>
    <scope>NUCLEOTIDE SEQUENCE [LARGE SCALE GENOMIC DNA]</scope>
    <source>
        <strain evidence="3">JCM 3296</strain>
    </source>
</reference>
<dbReference type="EMBL" id="BMRE01000088">
    <property type="protein sequence ID" value="GGU83999.1"/>
    <property type="molecule type" value="Genomic_DNA"/>
</dbReference>
<dbReference type="Proteomes" id="UP000649573">
    <property type="component" value="Unassembled WGS sequence"/>
</dbReference>
<dbReference type="Pfam" id="PF14117">
    <property type="entry name" value="DUF4287"/>
    <property type="match status" value="1"/>
</dbReference>
<protein>
    <recommendedName>
        <fullName evidence="4">DUF4287 domain-containing protein</fullName>
    </recommendedName>
</protein>
<evidence type="ECO:0008006" key="4">
    <source>
        <dbReference type="Google" id="ProtNLM"/>
    </source>
</evidence>
<feature type="region of interest" description="Disordered" evidence="1">
    <location>
        <begin position="95"/>
        <end position="122"/>
    </location>
</feature>
<sequence>MQTPIPPTNFLVKTGIVVLRSVQRRTETTMSFQAYLDGAEKKTGKTPAELLAEAAGRGYDATTKAGVFLEWLKTDYDLGRGHGMALYHVLKNGPEISDKHVGSKGSHRDESTTLRLDGMANR</sequence>
<evidence type="ECO:0000256" key="1">
    <source>
        <dbReference type="SAM" id="MobiDB-lite"/>
    </source>
</evidence>
<organism evidence="2 3">
    <name type="scientific">Lentzea flava</name>
    <dbReference type="NCBI Taxonomy" id="103732"/>
    <lineage>
        <taxon>Bacteria</taxon>
        <taxon>Bacillati</taxon>
        <taxon>Actinomycetota</taxon>
        <taxon>Actinomycetes</taxon>
        <taxon>Pseudonocardiales</taxon>
        <taxon>Pseudonocardiaceae</taxon>
        <taxon>Lentzea</taxon>
    </lineage>
</organism>
<gene>
    <name evidence="2" type="ORF">GCM10010178_87880</name>
</gene>
<evidence type="ECO:0000313" key="2">
    <source>
        <dbReference type="EMBL" id="GGU83999.1"/>
    </source>
</evidence>
<dbReference type="InterPro" id="IPR025629">
    <property type="entry name" value="DUF4287"/>
</dbReference>
<proteinExistence type="predicted"/>
<evidence type="ECO:0000313" key="3">
    <source>
        <dbReference type="Proteomes" id="UP000649573"/>
    </source>
</evidence>
<feature type="compositionally biased region" description="Basic and acidic residues" evidence="1">
    <location>
        <begin position="96"/>
        <end position="112"/>
    </location>
</feature>
<accession>A0ABQ2VF80</accession>